<dbReference type="Gene3D" id="3.40.50.1820">
    <property type="entry name" value="alpha/beta hydrolase"/>
    <property type="match status" value="1"/>
</dbReference>
<evidence type="ECO:0000313" key="4">
    <source>
        <dbReference type="Proteomes" id="UP001221142"/>
    </source>
</evidence>
<dbReference type="SUPFAM" id="SSF53474">
    <property type="entry name" value="alpha/beta-Hydrolases"/>
    <property type="match status" value="1"/>
</dbReference>
<feature type="compositionally biased region" description="Low complexity" evidence="1">
    <location>
        <begin position="282"/>
        <end position="316"/>
    </location>
</feature>
<evidence type="ECO:0000313" key="3">
    <source>
        <dbReference type="EMBL" id="KAJ7644969.1"/>
    </source>
</evidence>
<dbReference type="PANTHER" id="PTHR47842:SF3">
    <property type="entry name" value="DUF676 DOMAIN-CONTAINING PROTEIN"/>
    <property type="match status" value="1"/>
</dbReference>
<feature type="region of interest" description="Disordered" evidence="1">
    <location>
        <begin position="168"/>
        <end position="194"/>
    </location>
</feature>
<feature type="compositionally biased region" description="Basic and acidic residues" evidence="1">
    <location>
        <begin position="317"/>
        <end position="338"/>
    </location>
</feature>
<name>A0AAD7CCP6_9AGAR</name>
<feature type="region of interest" description="Disordered" evidence="1">
    <location>
        <begin position="274"/>
        <end position="343"/>
    </location>
</feature>
<feature type="domain" description="AB hydrolase-1" evidence="2">
    <location>
        <begin position="8"/>
        <end position="218"/>
    </location>
</feature>
<dbReference type="InterPro" id="IPR029058">
    <property type="entry name" value="AB_hydrolase_fold"/>
</dbReference>
<dbReference type="PANTHER" id="PTHR47842">
    <property type="entry name" value="EXPRESSED PROTEIN"/>
    <property type="match status" value="1"/>
</dbReference>
<gene>
    <name evidence="3" type="ORF">FB45DRAFT_301304</name>
</gene>
<dbReference type="AlphaFoldDB" id="A0AAD7CCP6"/>
<dbReference type="EMBL" id="JARKIF010000003">
    <property type="protein sequence ID" value="KAJ7644969.1"/>
    <property type="molecule type" value="Genomic_DNA"/>
</dbReference>
<proteinExistence type="predicted"/>
<evidence type="ECO:0000256" key="1">
    <source>
        <dbReference type="SAM" id="MobiDB-lite"/>
    </source>
</evidence>
<organism evidence="3 4">
    <name type="scientific">Roridomyces roridus</name>
    <dbReference type="NCBI Taxonomy" id="1738132"/>
    <lineage>
        <taxon>Eukaryota</taxon>
        <taxon>Fungi</taxon>
        <taxon>Dikarya</taxon>
        <taxon>Basidiomycota</taxon>
        <taxon>Agaricomycotina</taxon>
        <taxon>Agaricomycetes</taxon>
        <taxon>Agaricomycetidae</taxon>
        <taxon>Agaricales</taxon>
        <taxon>Marasmiineae</taxon>
        <taxon>Mycenaceae</taxon>
        <taxon>Roridomyces</taxon>
    </lineage>
</organism>
<dbReference type="Pfam" id="PF12697">
    <property type="entry name" value="Abhydrolase_6"/>
    <property type="match status" value="1"/>
</dbReference>
<protein>
    <recommendedName>
        <fullName evidence="2">AB hydrolase-1 domain-containing protein</fullName>
    </recommendedName>
</protein>
<feature type="compositionally biased region" description="Pro residues" evidence="1">
    <location>
        <begin position="181"/>
        <end position="194"/>
    </location>
</feature>
<accession>A0AAD7CCP6</accession>
<sequence>MGETVVHLVYIHGFQGNDTSFQTFPTDLHEHLCVKIPAHLKLKSSLYPTYKSRKPIAQATDNFLSWLSTQPPGPVILLAHSMGGLLAADAATHASNTGSPSSRRILGVIAFDVPYLGLHPHVVVSGIASLFPADDDENKTTDAEINKDSDVQVVDDRVTDDWDSFKSDIDAKDASRSPSRSPLPSPSSPSPPSTPFIHKTLSFLSAHADDPLVRWVRKHSDEPFSAGRRLLLEYFQFGSCMFDPSGLNDRYTRLVTWPGGMWVNYWTQTPHRGEADAARVDSTSTSQSNSPSLTSLSPPSPASSSLPSISSNSLSPKELKKREKQLAKEQKKAKEKELKKHRPHHFVVLPTGLGLGGSDKWEPVVISVEDEVKAHTGIFMRDLNREYEELVDRVGRRVLGWWEVAAA</sequence>
<dbReference type="Proteomes" id="UP001221142">
    <property type="component" value="Unassembled WGS sequence"/>
</dbReference>
<dbReference type="InterPro" id="IPR000073">
    <property type="entry name" value="AB_hydrolase_1"/>
</dbReference>
<comment type="caution">
    <text evidence="3">The sequence shown here is derived from an EMBL/GenBank/DDBJ whole genome shotgun (WGS) entry which is preliminary data.</text>
</comment>
<keyword evidence="4" id="KW-1185">Reference proteome</keyword>
<evidence type="ECO:0000259" key="2">
    <source>
        <dbReference type="Pfam" id="PF12697"/>
    </source>
</evidence>
<reference evidence="3" key="1">
    <citation type="submission" date="2023-03" db="EMBL/GenBank/DDBJ databases">
        <title>Massive genome expansion in bonnet fungi (Mycena s.s.) driven by repeated elements and novel gene families across ecological guilds.</title>
        <authorList>
            <consortium name="Lawrence Berkeley National Laboratory"/>
            <person name="Harder C.B."/>
            <person name="Miyauchi S."/>
            <person name="Viragh M."/>
            <person name="Kuo A."/>
            <person name="Thoen E."/>
            <person name="Andreopoulos B."/>
            <person name="Lu D."/>
            <person name="Skrede I."/>
            <person name="Drula E."/>
            <person name="Henrissat B."/>
            <person name="Morin E."/>
            <person name="Kohler A."/>
            <person name="Barry K."/>
            <person name="LaButti K."/>
            <person name="Morin E."/>
            <person name="Salamov A."/>
            <person name="Lipzen A."/>
            <person name="Mereny Z."/>
            <person name="Hegedus B."/>
            <person name="Baldrian P."/>
            <person name="Stursova M."/>
            <person name="Weitz H."/>
            <person name="Taylor A."/>
            <person name="Grigoriev I.V."/>
            <person name="Nagy L.G."/>
            <person name="Martin F."/>
            <person name="Kauserud H."/>
        </authorList>
    </citation>
    <scope>NUCLEOTIDE SEQUENCE</scope>
    <source>
        <strain evidence="3">9284</strain>
    </source>
</reference>